<dbReference type="Gene3D" id="2.60.40.10">
    <property type="entry name" value="Immunoglobulins"/>
    <property type="match status" value="1"/>
</dbReference>
<evidence type="ECO:0000256" key="1">
    <source>
        <dbReference type="ARBA" id="ARBA00022729"/>
    </source>
</evidence>
<dbReference type="EMBL" id="KQ257450">
    <property type="protein sequence ID" value="KND05076.1"/>
    <property type="molecule type" value="Genomic_DNA"/>
</dbReference>
<feature type="region of interest" description="Disordered" evidence="2">
    <location>
        <begin position="621"/>
        <end position="642"/>
    </location>
</feature>
<dbReference type="InParanoid" id="A0A0L0HUR5"/>
<dbReference type="VEuPathDB" id="FungiDB:SPPG_00751"/>
<feature type="domain" description="Galactose oxidase-like Early set" evidence="5">
    <location>
        <begin position="518"/>
        <end position="603"/>
    </location>
</feature>
<dbReference type="RefSeq" id="XP_016613115.1">
    <property type="nucleotide sequence ID" value="XM_016749080.1"/>
</dbReference>
<evidence type="ECO:0000259" key="5">
    <source>
        <dbReference type="Pfam" id="PF09118"/>
    </source>
</evidence>
<dbReference type="GeneID" id="27684460"/>
<evidence type="ECO:0000313" key="6">
    <source>
        <dbReference type="EMBL" id="KND05076.1"/>
    </source>
</evidence>
<reference evidence="6 7" key="1">
    <citation type="submission" date="2009-08" db="EMBL/GenBank/DDBJ databases">
        <title>The Genome Sequence of Spizellomyces punctatus strain DAOM BR117.</title>
        <authorList>
            <consortium name="The Broad Institute Genome Sequencing Platform"/>
            <person name="Russ C."/>
            <person name="Cuomo C."/>
            <person name="Shea T."/>
            <person name="Young S.K."/>
            <person name="Zeng Q."/>
            <person name="Koehrsen M."/>
            <person name="Haas B."/>
            <person name="Borodovsky M."/>
            <person name="Guigo R."/>
            <person name="Alvarado L."/>
            <person name="Berlin A."/>
            <person name="Bochicchio J."/>
            <person name="Borenstein D."/>
            <person name="Chapman S."/>
            <person name="Chen Z."/>
            <person name="Engels R."/>
            <person name="Freedman E."/>
            <person name="Gellesch M."/>
            <person name="Goldberg J."/>
            <person name="Griggs A."/>
            <person name="Gujja S."/>
            <person name="Heiman D."/>
            <person name="Hepburn T."/>
            <person name="Howarth C."/>
            <person name="Jen D."/>
            <person name="Larson L."/>
            <person name="Lewis B."/>
            <person name="Mehta T."/>
            <person name="Park D."/>
            <person name="Pearson M."/>
            <person name="Roberts A."/>
            <person name="Saif S."/>
            <person name="Shenoy N."/>
            <person name="Sisk P."/>
            <person name="Stolte C."/>
            <person name="Sykes S."/>
            <person name="Thomson T."/>
            <person name="Walk T."/>
            <person name="White J."/>
            <person name="Yandava C."/>
            <person name="Burger G."/>
            <person name="Gray M.W."/>
            <person name="Holland P.W.H."/>
            <person name="King N."/>
            <person name="Lang F.B.F."/>
            <person name="Roger A.J."/>
            <person name="Ruiz-Trillo I."/>
            <person name="Lander E."/>
            <person name="Nusbaum C."/>
        </authorList>
    </citation>
    <scope>NUCLEOTIDE SEQUENCE [LARGE SCALE GENOMIC DNA]</scope>
    <source>
        <strain evidence="6 7">DAOM BR117</strain>
    </source>
</reference>
<dbReference type="CDD" id="cd02851">
    <property type="entry name" value="E_set_GO_C"/>
    <property type="match status" value="1"/>
</dbReference>
<dbReference type="Pfam" id="PF07250">
    <property type="entry name" value="Glyoxal_oxid_N"/>
    <property type="match status" value="1"/>
</dbReference>
<dbReference type="SUPFAM" id="SSF50965">
    <property type="entry name" value="Galactose oxidase, central domain"/>
    <property type="match status" value="1"/>
</dbReference>
<evidence type="ECO:0000256" key="2">
    <source>
        <dbReference type="SAM" id="MobiDB-lite"/>
    </source>
</evidence>
<dbReference type="Gene3D" id="2.130.10.80">
    <property type="entry name" value="Galactose oxidase/kelch, beta-propeller"/>
    <property type="match status" value="1"/>
</dbReference>
<evidence type="ECO:0000313" key="7">
    <source>
        <dbReference type="Proteomes" id="UP000053201"/>
    </source>
</evidence>
<dbReference type="AlphaFoldDB" id="A0A0L0HUR5"/>
<keyword evidence="1 3" id="KW-0732">Signal</keyword>
<evidence type="ECO:0000259" key="4">
    <source>
        <dbReference type="Pfam" id="PF07250"/>
    </source>
</evidence>
<dbReference type="Pfam" id="PF09118">
    <property type="entry name" value="GO-like_E_set"/>
    <property type="match status" value="1"/>
</dbReference>
<feature type="domain" description="Glyoxal oxidase N-terminal" evidence="4">
    <location>
        <begin position="175"/>
        <end position="506"/>
    </location>
</feature>
<dbReference type="InterPro" id="IPR015202">
    <property type="entry name" value="GO-like_E_set"/>
</dbReference>
<dbReference type="InterPro" id="IPR009880">
    <property type="entry name" value="Glyoxal_oxidase_N"/>
</dbReference>
<sequence length="668" mass="73131">MAFQAYMRWSLLVAFSCGFLANAQDSRATLGEFEVISENSGVVAVHLALLPEEKVFLSERFHELPTAWKPFINETTGLKPNEYWNRDQALADWAANASYWKPNKNCVAAGFLTDVAEFDIKSNKFELKKYPFDGDQGYSFCNGIAQMADGTLLVAGGDAKFEAPLGPNGERITTDGRRDVRIYKDGVLTKVPTAQMPYMEGPGQWKNYSGRWYPTVITLANEDVMILGGQKIYYEPGNPIADNPTYETYRTATRTLDPPVRVEILAKTFPVNMYPIAYVLPSSGNVFTLAGNMSAILDPVAKTEQHLVDLPKDGIMHRSFPFSGTNWLNPLTPANNYKPTVWICGGTNMTTTQQDLARDGKVSPWWDNCSQCLATSRCYSIEPEAANAQWVPEEMPIARSQPMAINLPDGTIAIFGGSGKGHQGGDAGICLASAPTNKVVLFNPGETDSSERWKIGAEAQVPRLYHASSVLRTDGSVLLAGSDNQNFANIRSDPYELRLEVYRPPYFFIPNRPALNLAAAPKTLRYGQQFIVPLTSDVGATIRNVSIIRYGSSTHTLNVDQRHVELKILQWGKGKLLVQSPPGAKVAPPGNWMLWAVDNRGAPVVQSATINLRANNTGENAVWSDSDSIQPDPLPKKSKNSNAGVNIKYSSANALGIAVAGSILLGLL</sequence>
<keyword evidence="7" id="KW-1185">Reference proteome</keyword>
<dbReference type="InterPro" id="IPR014756">
    <property type="entry name" value="Ig_E-set"/>
</dbReference>
<evidence type="ECO:0008006" key="8">
    <source>
        <dbReference type="Google" id="ProtNLM"/>
    </source>
</evidence>
<name>A0A0L0HUR5_SPIPD</name>
<dbReference type="InterPro" id="IPR013783">
    <property type="entry name" value="Ig-like_fold"/>
</dbReference>
<dbReference type="InterPro" id="IPR011043">
    <property type="entry name" value="Gal_Oxase/kelch_b-propeller"/>
</dbReference>
<dbReference type="OrthoDB" id="2019572at2759"/>
<feature type="signal peptide" evidence="3">
    <location>
        <begin position="1"/>
        <end position="23"/>
    </location>
</feature>
<organism evidence="6 7">
    <name type="scientific">Spizellomyces punctatus (strain DAOM BR117)</name>
    <dbReference type="NCBI Taxonomy" id="645134"/>
    <lineage>
        <taxon>Eukaryota</taxon>
        <taxon>Fungi</taxon>
        <taxon>Fungi incertae sedis</taxon>
        <taxon>Chytridiomycota</taxon>
        <taxon>Chytridiomycota incertae sedis</taxon>
        <taxon>Chytridiomycetes</taxon>
        <taxon>Spizellomycetales</taxon>
        <taxon>Spizellomycetaceae</taxon>
        <taxon>Spizellomyces</taxon>
    </lineage>
</organism>
<gene>
    <name evidence="6" type="ORF">SPPG_00751</name>
</gene>
<dbReference type="InterPro" id="IPR037293">
    <property type="entry name" value="Gal_Oxidase_central_sf"/>
</dbReference>
<dbReference type="OMA" id="LLEPRMM"/>
<dbReference type="PANTHER" id="PTHR32208">
    <property type="entry name" value="SECRETED PROTEIN-RELATED"/>
    <property type="match status" value="1"/>
</dbReference>
<accession>A0A0L0HUR5</accession>
<dbReference type="Proteomes" id="UP000053201">
    <property type="component" value="Unassembled WGS sequence"/>
</dbReference>
<dbReference type="PANTHER" id="PTHR32208:SF21">
    <property type="entry name" value="LOW QUALITY PROTEIN: ALDEHYDE OXIDASE GLOX-LIKE"/>
    <property type="match status" value="1"/>
</dbReference>
<dbReference type="SUPFAM" id="SSF81296">
    <property type="entry name" value="E set domains"/>
    <property type="match status" value="1"/>
</dbReference>
<proteinExistence type="predicted"/>
<protein>
    <recommendedName>
        <fullName evidence="8">Galactose oxidase-like Early set domain-containing protein</fullName>
    </recommendedName>
</protein>
<dbReference type="STRING" id="645134.A0A0L0HUR5"/>
<evidence type="ECO:0000256" key="3">
    <source>
        <dbReference type="SAM" id="SignalP"/>
    </source>
</evidence>
<dbReference type="eggNOG" id="ENOG502QPS4">
    <property type="taxonomic scope" value="Eukaryota"/>
</dbReference>
<feature type="chain" id="PRO_5005540381" description="Galactose oxidase-like Early set domain-containing protein" evidence="3">
    <location>
        <begin position="24"/>
        <end position="668"/>
    </location>
</feature>